<dbReference type="InterPro" id="IPR036322">
    <property type="entry name" value="WD40_repeat_dom_sf"/>
</dbReference>
<dbReference type="EMBL" id="CAMXCT010006512">
    <property type="protein sequence ID" value="CAI4015068.1"/>
    <property type="molecule type" value="Genomic_DNA"/>
</dbReference>
<reference evidence="11" key="2">
    <citation type="submission" date="2024-04" db="EMBL/GenBank/DDBJ databases">
        <authorList>
            <person name="Chen Y."/>
            <person name="Shah S."/>
            <person name="Dougan E. K."/>
            <person name="Thang M."/>
            <person name="Chan C."/>
        </authorList>
    </citation>
    <scope>NUCLEOTIDE SEQUENCE [LARGE SCALE GENOMIC DNA]</scope>
</reference>
<keyword evidence="3 7" id="KW-0853">WD repeat</keyword>
<evidence type="ECO:0000313" key="11">
    <source>
        <dbReference type="EMBL" id="CAL1168443.1"/>
    </source>
</evidence>
<evidence type="ECO:0000256" key="6">
    <source>
        <dbReference type="ARBA" id="ARBA00038255"/>
    </source>
</evidence>
<evidence type="ECO:0000256" key="8">
    <source>
        <dbReference type="SAM" id="MobiDB-lite"/>
    </source>
</evidence>
<evidence type="ECO:0000256" key="5">
    <source>
        <dbReference type="ARBA" id="ARBA00022737"/>
    </source>
</evidence>
<accession>A0A9P1DRZ4</accession>
<feature type="repeat" description="WD" evidence="7">
    <location>
        <begin position="598"/>
        <end position="629"/>
    </location>
</feature>
<keyword evidence="5" id="KW-0677">Repeat</keyword>
<dbReference type="OrthoDB" id="5593235at2759"/>
<comment type="similarity">
    <text evidence="6">Belongs to the WD repeat WDR6 family.</text>
</comment>
<feature type="signal peptide" evidence="9">
    <location>
        <begin position="1"/>
        <end position="18"/>
    </location>
</feature>
<protein>
    <submittedName>
        <fullName evidence="12">WD repeat-containing protein 6</fullName>
    </submittedName>
</protein>
<proteinExistence type="inferred from homology"/>
<name>A0A9P1DRZ4_9DINO</name>
<feature type="chain" id="PRO_5043271603" evidence="9">
    <location>
        <begin position="19"/>
        <end position="1500"/>
    </location>
</feature>
<keyword evidence="4" id="KW-0819">tRNA processing</keyword>
<evidence type="ECO:0000313" key="13">
    <source>
        <dbReference type="Proteomes" id="UP001152797"/>
    </source>
</evidence>
<keyword evidence="9" id="KW-0732">Signal</keyword>
<dbReference type="EMBL" id="CAMXCT030006512">
    <property type="protein sequence ID" value="CAL4802380.1"/>
    <property type="molecule type" value="Genomic_DNA"/>
</dbReference>
<feature type="compositionally biased region" description="Acidic residues" evidence="8">
    <location>
        <begin position="1237"/>
        <end position="1255"/>
    </location>
</feature>
<dbReference type="Gene3D" id="2.130.10.10">
    <property type="entry name" value="YVTN repeat-like/Quinoprotein amine dehydrogenase"/>
    <property type="match status" value="3"/>
</dbReference>
<dbReference type="GO" id="GO:0005737">
    <property type="term" value="C:cytoplasm"/>
    <property type="evidence" value="ECO:0007669"/>
    <property type="project" value="UniProtKB-SubCell"/>
</dbReference>
<dbReference type="Pfam" id="PF00400">
    <property type="entry name" value="WD40"/>
    <property type="match status" value="2"/>
</dbReference>
<dbReference type="InterPro" id="IPR015943">
    <property type="entry name" value="WD40/YVTN_repeat-like_dom_sf"/>
</dbReference>
<dbReference type="PROSITE" id="PS50294">
    <property type="entry name" value="WD_REPEATS_REGION"/>
    <property type="match status" value="1"/>
</dbReference>
<evidence type="ECO:0000313" key="10">
    <source>
        <dbReference type="EMBL" id="CAI4015068.1"/>
    </source>
</evidence>
<reference evidence="10" key="1">
    <citation type="submission" date="2022-10" db="EMBL/GenBank/DDBJ databases">
        <authorList>
            <person name="Chen Y."/>
            <person name="Dougan E. K."/>
            <person name="Chan C."/>
            <person name="Rhodes N."/>
            <person name="Thang M."/>
        </authorList>
    </citation>
    <scope>NUCLEOTIDE SEQUENCE</scope>
</reference>
<dbReference type="PANTHER" id="PTHR14344:SF3">
    <property type="entry name" value="WD REPEAT-CONTAINING PROTEIN 6"/>
    <property type="match status" value="1"/>
</dbReference>
<evidence type="ECO:0000256" key="3">
    <source>
        <dbReference type="ARBA" id="ARBA00022574"/>
    </source>
</evidence>
<dbReference type="PROSITE" id="PS50082">
    <property type="entry name" value="WD_REPEATS_2"/>
    <property type="match status" value="1"/>
</dbReference>
<evidence type="ECO:0000313" key="12">
    <source>
        <dbReference type="EMBL" id="CAL4802380.1"/>
    </source>
</evidence>
<sequence>MSVFLRSFGLCLGVVVLGIPVTRRVATEDPLRPACITVDDPYDDLKEAKIYALVYYGRRSYVDILNAYLERNLRSNGGVLDGVIFAMVKYTMEDMNYLIMLQRRNPKSYIIPWHMEGGAWDVIWRLADEPGAYYIKIDDDVVFIADGAIPDMIREKRRGRFLFVSANVVNHGILSAVHQEMSSIPHLEKPPLEAGRTNQEQKLGPWRYKGEVMVDPSYRIEHTFYSDCVWRRWDCAALVHESLLFRLEQNSSCLFDFGIFDFHAHGYETMSDGLGRSIDWNDNFFAFQHEDFNDIDWVGVAMDDERQMSTLHPKQRGEHAGALGSAIIAHWTFSIQEKGLLGNTTLLERYRARAEVIMQEMWREKKRAIKESQLIAMAGPVLVACCVEARLNLEKFSVVPHPSLGATLQTLLLGVGRRAAAVATSCAKCCQLAIGDGSCVARSARLRFLLPNSSQLHGLVAAPASDISASGRQVAAFGPYGLALCQVSLGDDLQQQLEVTSVTRLPDWPLDVAWLQENTSLLVAYGRNFLEQWRVSNRGALVQEARWPGPAEVSFLYSASLVCPDSANAASAFCAAGTFDGFVVLWQIAKASKPEAQLVGHQGAIFNIRFHLNGTTLVTASDDRTVKLWVRATESDTSGPWLCRATCRGHGCRVWDALLASDTIVTASEDSLVRVFSMEGTLLRELQGHQTRGVRCLELLHDFTWHGTAPKLAERLPPVVSGGEDGGVKLWPLVEVERKRSETKLWHVLEPNDWIREVLLLSQLLALVATNFGNIYRLPLAEAEGEEIVASLLFHADNAHFTSMAMGDDGTAIWTGCADGHGIFLRTADDTALPVAASTVEVFRQCRVSAAFGGHDGHGLFCDHAGRLRFFLADGVAATPVSRSQKQLTTPKGDKNQRLLSGLLLSSDPLWLLGDEHGRLHLVNLQDYQQNAAHEGKVLSLLRLRGGRGTTESLEFLSAGADGVVLRHHLEPGSTGSAGSAGSAGSGRDFRWTQLAVYRPGCGLRHLSHVQLQPAAEGDGMPPLFLGAFQSADFVLWDSLAGLEVWRHRCGGAKRPNSLVLDPVDGRSFTFAFSSSKSLEIHSTASTSTSSSTVPRALRRALHGREIHQICWLRAPGGAGAPGSLATASEDTSLRVLNVSGTTDTTDTKPCTALSPAAATVRFPGAVRALCSLPLHPTVPGTRGYATTEPMTLPRPGLLVSGGAKGALKAHLVSGDALLGVWCTSLGQVDPVKVEEADSTSDSEPGEADSDADGEAEPRASTAGRLEERVMALSCVELERSEAHHDVLLACASSSGFLRTWQLQIFPQQGKAEVTFLERFQVFNTTALCMECFTAPNFRGVYVGSAAGTLAALQLQNLKPLCEELQVHQAGVNDLALLQLDGSRVAALTAGDDHGLGLCIYALEDDAVRLIGSRLIESAHFSAVRSVAWTAADSALSLGLDRRLRLWRVELEEQALELKAERIASCTEPESMAAWVLPEGTLVALAGRGVELCLVASVPE</sequence>
<dbReference type="PANTHER" id="PTHR14344">
    <property type="entry name" value="WD REPEAT PROTEIN"/>
    <property type="match status" value="1"/>
</dbReference>
<evidence type="ECO:0000256" key="9">
    <source>
        <dbReference type="SAM" id="SignalP"/>
    </source>
</evidence>
<dbReference type="InterPro" id="IPR001680">
    <property type="entry name" value="WD40_rpt"/>
</dbReference>
<gene>
    <name evidence="10" type="ORF">C1SCF055_LOCUS39921</name>
</gene>
<evidence type="ECO:0000256" key="7">
    <source>
        <dbReference type="PROSITE-ProRule" id="PRU00221"/>
    </source>
</evidence>
<dbReference type="Proteomes" id="UP001152797">
    <property type="component" value="Unassembled WGS sequence"/>
</dbReference>
<evidence type="ECO:0000256" key="4">
    <source>
        <dbReference type="ARBA" id="ARBA00022694"/>
    </source>
</evidence>
<comment type="subcellular location">
    <subcellularLocation>
        <location evidence="1">Cytoplasm</location>
    </subcellularLocation>
</comment>
<dbReference type="InterPro" id="IPR051973">
    <property type="entry name" value="tRNA_Anticodon_Mtase-Reg"/>
</dbReference>
<dbReference type="EMBL" id="CAMXCT020006512">
    <property type="protein sequence ID" value="CAL1168443.1"/>
    <property type="molecule type" value="Genomic_DNA"/>
</dbReference>
<keyword evidence="13" id="KW-1185">Reference proteome</keyword>
<dbReference type="SMART" id="SM00320">
    <property type="entry name" value="WD40"/>
    <property type="match status" value="6"/>
</dbReference>
<keyword evidence="2" id="KW-0963">Cytoplasm</keyword>
<comment type="caution">
    <text evidence="10">The sequence shown here is derived from an EMBL/GenBank/DDBJ whole genome shotgun (WGS) entry which is preliminary data.</text>
</comment>
<evidence type="ECO:0000256" key="1">
    <source>
        <dbReference type="ARBA" id="ARBA00004496"/>
    </source>
</evidence>
<dbReference type="SUPFAM" id="SSF50978">
    <property type="entry name" value="WD40 repeat-like"/>
    <property type="match status" value="2"/>
</dbReference>
<evidence type="ECO:0000256" key="2">
    <source>
        <dbReference type="ARBA" id="ARBA00022490"/>
    </source>
</evidence>
<feature type="region of interest" description="Disordered" evidence="8">
    <location>
        <begin position="1233"/>
        <end position="1263"/>
    </location>
</feature>
<organism evidence="10">
    <name type="scientific">Cladocopium goreaui</name>
    <dbReference type="NCBI Taxonomy" id="2562237"/>
    <lineage>
        <taxon>Eukaryota</taxon>
        <taxon>Sar</taxon>
        <taxon>Alveolata</taxon>
        <taxon>Dinophyceae</taxon>
        <taxon>Suessiales</taxon>
        <taxon>Symbiodiniaceae</taxon>
        <taxon>Cladocopium</taxon>
    </lineage>
</organism>
<dbReference type="GO" id="GO:0030488">
    <property type="term" value="P:tRNA methylation"/>
    <property type="evidence" value="ECO:0007669"/>
    <property type="project" value="TreeGrafter"/>
</dbReference>